<dbReference type="Proteomes" id="UP001274830">
    <property type="component" value="Unassembled WGS sequence"/>
</dbReference>
<keyword evidence="2" id="KW-1133">Transmembrane helix</keyword>
<sequence length="346" mass="39551">MTLWIYTNVHQPRADQITFTNGYLLPECGTTEPINPTWTCLPSDQYSIDGFNADVRGLIFPLIVLAFLFAEQPKKFRDIQARDNNKEEKHVNLFVHVKQLLLLRHDKPTVWLEQGWHQLWSRIPNDAKHRLDDAQTNMRRFSRESTYKAEDWADAILKKCPAWLNKSGTVVRSNVITPIYTWTRSASIRLWTYMRNIEIHKALLLILDACYKIVPFLAEVGIVTINIVLLVQYAGYLKVIGDGSWSLGQVISVTIWVPVVVEYVYLLICGIEEGFECRLSEPYHVKKDDADSSDEDEGTTVDAATLRKDSSSEDDSDAVELDSLRDGEPVDVQHVLLVPKRPYTGT</sequence>
<evidence type="ECO:0000313" key="4">
    <source>
        <dbReference type="Proteomes" id="UP001274830"/>
    </source>
</evidence>
<gene>
    <name evidence="3" type="ORF">LTR78_002297</name>
</gene>
<accession>A0AAE0WUL0</accession>
<keyword evidence="2" id="KW-0472">Membrane</keyword>
<feature type="transmembrane region" description="Helical" evidence="2">
    <location>
        <begin position="51"/>
        <end position="70"/>
    </location>
</feature>
<dbReference type="EMBL" id="JAUTXT010000005">
    <property type="protein sequence ID" value="KAK3678201.1"/>
    <property type="molecule type" value="Genomic_DNA"/>
</dbReference>
<evidence type="ECO:0000256" key="1">
    <source>
        <dbReference type="SAM" id="MobiDB-lite"/>
    </source>
</evidence>
<comment type="caution">
    <text evidence="3">The sequence shown here is derived from an EMBL/GenBank/DDBJ whole genome shotgun (WGS) entry which is preliminary data.</text>
</comment>
<evidence type="ECO:0000313" key="3">
    <source>
        <dbReference type="EMBL" id="KAK3678201.1"/>
    </source>
</evidence>
<organism evidence="3 4">
    <name type="scientific">Recurvomyces mirabilis</name>
    <dbReference type="NCBI Taxonomy" id="574656"/>
    <lineage>
        <taxon>Eukaryota</taxon>
        <taxon>Fungi</taxon>
        <taxon>Dikarya</taxon>
        <taxon>Ascomycota</taxon>
        <taxon>Pezizomycotina</taxon>
        <taxon>Dothideomycetes</taxon>
        <taxon>Dothideomycetidae</taxon>
        <taxon>Mycosphaerellales</taxon>
        <taxon>Teratosphaeriaceae</taxon>
        <taxon>Recurvomyces</taxon>
    </lineage>
</organism>
<name>A0AAE0WUL0_9PEZI</name>
<feature type="transmembrane region" description="Helical" evidence="2">
    <location>
        <begin position="247"/>
        <end position="268"/>
    </location>
</feature>
<reference evidence="3" key="1">
    <citation type="submission" date="2023-07" db="EMBL/GenBank/DDBJ databases">
        <title>Black Yeasts Isolated from many extreme environments.</title>
        <authorList>
            <person name="Coleine C."/>
            <person name="Stajich J.E."/>
            <person name="Selbmann L."/>
        </authorList>
    </citation>
    <scope>NUCLEOTIDE SEQUENCE</scope>
    <source>
        <strain evidence="3">CCFEE 5485</strain>
    </source>
</reference>
<keyword evidence="2" id="KW-0812">Transmembrane</keyword>
<feature type="transmembrane region" description="Helical" evidence="2">
    <location>
        <begin position="213"/>
        <end position="235"/>
    </location>
</feature>
<protein>
    <submittedName>
        <fullName evidence="3">Uncharacterized protein</fullName>
    </submittedName>
</protein>
<keyword evidence="4" id="KW-1185">Reference proteome</keyword>
<proteinExistence type="predicted"/>
<feature type="region of interest" description="Disordered" evidence="1">
    <location>
        <begin position="286"/>
        <end position="327"/>
    </location>
</feature>
<evidence type="ECO:0000256" key="2">
    <source>
        <dbReference type="SAM" id="Phobius"/>
    </source>
</evidence>
<dbReference type="AlphaFoldDB" id="A0AAE0WUL0"/>